<dbReference type="GO" id="GO:0006633">
    <property type="term" value="P:fatty acid biosynthetic process"/>
    <property type="evidence" value="ECO:0007669"/>
    <property type="project" value="InterPro"/>
</dbReference>
<protein>
    <submittedName>
        <fullName evidence="10">Ketoacyl-synthetase C-terminal extension</fullName>
    </submittedName>
</protein>
<dbReference type="InterPro" id="IPR009081">
    <property type="entry name" value="PP-bd_ACP"/>
</dbReference>
<dbReference type="GO" id="GO:0031177">
    <property type="term" value="F:phosphopantetheine binding"/>
    <property type="evidence" value="ECO:0007669"/>
    <property type="project" value="InterPro"/>
</dbReference>
<dbReference type="OrthoDB" id="4515293at2"/>
<accession>A0A285LR57</accession>
<feature type="active site" description="Proton donor; for dehydratase activity" evidence="5">
    <location>
        <position position="1334"/>
    </location>
</feature>
<dbReference type="RefSeq" id="WP_097246386.1">
    <property type="nucleotide sequence ID" value="NZ_OBEG01000004.1"/>
</dbReference>
<dbReference type="Proteomes" id="UP000219565">
    <property type="component" value="Unassembled WGS sequence"/>
</dbReference>
<feature type="active site" description="Proton acceptor; for dehydratase activity" evidence="5">
    <location>
        <position position="1187"/>
    </location>
</feature>
<dbReference type="InterPro" id="IPR036736">
    <property type="entry name" value="ACP-like_sf"/>
</dbReference>
<evidence type="ECO:0000259" key="9">
    <source>
        <dbReference type="PROSITE" id="PS52019"/>
    </source>
</evidence>
<keyword evidence="1" id="KW-0596">Phosphopantetheine</keyword>
<dbReference type="InterPro" id="IPR001227">
    <property type="entry name" value="Ac_transferase_dom_sf"/>
</dbReference>
<dbReference type="Pfam" id="PF00550">
    <property type="entry name" value="PP-binding"/>
    <property type="match status" value="1"/>
</dbReference>
<dbReference type="GO" id="GO:0004315">
    <property type="term" value="F:3-oxoacyl-[acyl-carrier-protein] synthase activity"/>
    <property type="evidence" value="ECO:0007669"/>
    <property type="project" value="InterPro"/>
</dbReference>
<dbReference type="SUPFAM" id="SSF47336">
    <property type="entry name" value="ACP-like"/>
    <property type="match status" value="1"/>
</dbReference>
<dbReference type="Pfam" id="PF00698">
    <property type="entry name" value="Acyl_transf_1"/>
    <property type="match status" value="1"/>
</dbReference>
<evidence type="ECO:0000313" key="10">
    <source>
        <dbReference type="EMBL" id="SNY87408.1"/>
    </source>
</evidence>
<keyword evidence="4" id="KW-0511">Multifunctional enzyme</keyword>
<dbReference type="PROSITE" id="PS00012">
    <property type="entry name" value="PHOSPHOPANTETHEINE"/>
    <property type="match status" value="1"/>
</dbReference>
<dbReference type="InterPro" id="IPR018201">
    <property type="entry name" value="Ketoacyl_synth_AS"/>
</dbReference>
<keyword evidence="11" id="KW-1185">Reference proteome</keyword>
<dbReference type="PROSITE" id="PS52019">
    <property type="entry name" value="PKS_MFAS_DH"/>
    <property type="match status" value="1"/>
</dbReference>
<sequence length="2060" mass="212288">MTARTPSTQPSVAIVGMACRVPGAADLDEFWRLLMAGHDATGDPPPGRQVTRRAGYLDDIEWFDNDWFAISAREAAMMDPQQRLALEVSVEALDDAGIGYRTRGSDAAVVFGACGYDHGVTVLGGGEQDAPYAVTGAALSIIANRLSYALDLHGPSLVVDSACSSSLAAVDIALRLLADETVPFAIVGGVNLTLLPHTSDYLAESGFLAEDGRCKPFSAAADGYTRSDGCGVLVLQRTADARREGNRVYAEILGAAVGSDGRSNGLYAPNGRAQRETVRAAWSRAGLDPRRAGYLECHGTGTALGDAVEVGALAAVLGAGADTWIGSVKSNLGHLEAAAGVTGLIKTALSIHRGVIAPTIHVDTPNPLLKLAERGLRVPTEPIDWTTAPEERLAGVSSFGFGGTNAHVVLRGYPRSAAARGDEPPVLIPVTGRDVADLQIQALALAQRLDSAGEFASSCRGGAVDDSAGARIAEPAGTELEMPGAIGQFGESPATARPVPRAPGAVAAAALDQGNSPDLLAQCGVDGIEVTTEQPARATTPGRAARPAATEHTAHARATGQPTHGTAIGRPAHTAATGQPARPAATEHTAHARATGQPTHGTAIGQPARQAATDHTAQATATEQAARPAATDQTAHATASEQAGHATATRPTATGSAAHATATEHTARATATGQVGRATTTGQTGRATPTEQGIHATATEHTARTTTGEKAATANEQTARTTATGWCRCSATAIAETATPGRNRVGESTANAGGEGTTATGHSTESPALRPLAAAASRLLPEDARASVIAHDRAEAVAGLRALARGESGPAIIGPGTVRRRGGVLFLFSGQGGQHARMGRALAARYPVFARALAEVTDAIVAHGGPKVWTPRYGFGLGEDGRAATELVQPAIFAYQVASAKLLASWGIRPDAVAGHSLGEIAAATVSGALTLDDAALVAVRRSRALARLDGQGAMALLEATPDETARLVAPVRTEVAIAAVNGPRSVVVSGTPRYIDTVVRRAKRRGMFAQRIAVDFAAHSPQVTSVLPEFISGLRDLAPRTPHTPVYSTTRRGAALTTAALDRGYWAENASGTVELAAALERAAADGLATVLEIAPHSVLAPAAREYPEFLDATHPIADRDDEAGAFLRCLAGLYGEGRTLDWSANGPFVVPPPRRRWRRGQFELVTRDRSGRAAPAFRTGSLEDHVVHGVPTVPAVHWVRRLLHQAHSAAAGMIADFVVHERADLSVLPEAVYRTDHAGVRAQMGATVLASARPAPGPTPADIVAWMRAVDANRAAQHRMRPLTAGSFYDALRRRGLEYGPRFRSLRALAAVPGSAIGHFDAAELHSAATLDGCLHLLAAADGALPDGLVPLPIAMDTAWVSTEPGRVVAEAHAVIRERTARGLIGDIVGTDQHGVPVLAFGGVRVRFADAGSMDHIRLDEDFGGAERRVFRVETWQPIGSAGQGSGPSPTDAVLRRHDPAGPASTSGTPPLSRALVVGESDLAVRLARALERTLPTERIAREPDAADAILASVLLARDAAERTALVLVWPGDEFAAGTSAVARVLDLLQRAQSDPATGSLTVLLPQRARHGSTANALAGLTRTLQLESGRPVRLVWTDTDPRTLPKLIELITEDAHPAELAVTEGELAVRRFVPATPDVPPIVIDPDGTYVVTGGLGALGAVAVRWLLDAGARDVVVLTRSPRPVPAVLDGSEDHVVVVGCDVADRSDLANALNDIRECGSTIRGVVHAAGALEDAAFEAVDADQLARMFAPKVGAAADLVALTAADPVDFVLLFSSATGAFGAPGQAAYAAANAAMDAVAAAAEDRRVLSIGWGVWATGLAATAGGAEHLRRAGINAIVADRGAAMLGKALRYRGPYLLALDYTPTDDRSPVAARLRELLGEPSAFERSRTTTGAYATAARASATATGASATATGASATTAGASATTAGASAAALGSSANAVGASTATVGASATGVGDTDNPIRRPGGAPTEPEPITAAIRRVLAATLDLPAEMIGPTDDFNDLGLSSLLAIEVRRTLEARLRIAISTAELFQHPTIAALGAALADRVAANDSEAP</sequence>
<dbReference type="SUPFAM" id="SSF53901">
    <property type="entry name" value="Thiolase-like"/>
    <property type="match status" value="1"/>
</dbReference>
<feature type="compositionally biased region" description="Low complexity" evidence="6">
    <location>
        <begin position="695"/>
        <end position="706"/>
    </location>
</feature>
<feature type="region of interest" description="Disordered" evidence="6">
    <location>
        <begin position="1954"/>
        <end position="1978"/>
    </location>
</feature>
<feature type="compositionally biased region" description="Polar residues" evidence="6">
    <location>
        <begin position="714"/>
        <end position="723"/>
    </location>
</feature>
<dbReference type="InterPro" id="IPR011049">
    <property type="entry name" value="Serralysin-like_metalloprot_C"/>
</dbReference>
<dbReference type="SMART" id="SM01294">
    <property type="entry name" value="PKS_PP_betabranch"/>
    <property type="match status" value="1"/>
</dbReference>
<feature type="region of interest" description="Disordered" evidence="6">
    <location>
        <begin position="533"/>
        <end position="723"/>
    </location>
</feature>
<dbReference type="Gene3D" id="3.40.366.10">
    <property type="entry name" value="Malonyl-Coenzyme A Acyl Carrier Protein, domain 2"/>
    <property type="match status" value="1"/>
</dbReference>
<evidence type="ECO:0000256" key="6">
    <source>
        <dbReference type="SAM" id="MobiDB-lite"/>
    </source>
</evidence>
<dbReference type="SMART" id="SM00825">
    <property type="entry name" value="PKS_KS"/>
    <property type="match status" value="1"/>
</dbReference>
<dbReference type="InterPro" id="IPR016035">
    <property type="entry name" value="Acyl_Trfase/lysoPLipase"/>
</dbReference>
<feature type="domain" description="PKS/mFAS DH" evidence="9">
    <location>
        <begin position="1154"/>
        <end position="1417"/>
    </location>
</feature>
<evidence type="ECO:0000313" key="11">
    <source>
        <dbReference type="Proteomes" id="UP000219565"/>
    </source>
</evidence>
<dbReference type="InterPro" id="IPR013968">
    <property type="entry name" value="PKS_KR"/>
</dbReference>
<dbReference type="EMBL" id="OBEG01000004">
    <property type="protein sequence ID" value="SNY87408.1"/>
    <property type="molecule type" value="Genomic_DNA"/>
</dbReference>
<dbReference type="SUPFAM" id="SSF101967">
    <property type="entry name" value="Adhesin YadA, collagen-binding domain"/>
    <property type="match status" value="1"/>
</dbReference>
<dbReference type="SMART" id="SM00823">
    <property type="entry name" value="PKS_PP"/>
    <property type="match status" value="1"/>
</dbReference>
<feature type="compositionally biased region" description="Polar residues" evidence="6">
    <location>
        <begin position="632"/>
        <end position="641"/>
    </location>
</feature>
<dbReference type="InterPro" id="IPR032821">
    <property type="entry name" value="PKS_assoc"/>
</dbReference>
<dbReference type="InterPro" id="IPR020806">
    <property type="entry name" value="PKS_PP-bd"/>
</dbReference>
<dbReference type="SUPFAM" id="SSF51735">
    <property type="entry name" value="NAD(P)-binding Rossmann-fold domains"/>
    <property type="match status" value="2"/>
</dbReference>
<proteinExistence type="predicted"/>
<feature type="domain" description="Ketosynthase family 3 (KS3)" evidence="8">
    <location>
        <begin position="9"/>
        <end position="412"/>
    </location>
</feature>
<dbReference type="SMART" id="SM00822">
    <property type="entry name" value="PKS_KR"/>
    <property type="match status" value="1"/>
</dbReference>
<dbReference type="SMART" id="SM00827">
    <property type="entry name" value="PKS_AT"/>
    <property type="match status" value="1"/>
</dbReference>
<evidence type="ECO:0000259" key="7">
    <source>
        <dbReference type="PROSITE" id="PS50075"/>
    </source>
</evidence>
<dbReference type="PANTHER" id="PTHR43775">
    <property type="entry name" value="FATTY ACID SYNTHASE"/>
    <property type="match status" value="1"/>
</dbReference>
<dbReference type="PROSITE" id="PS50075">
    <property type="entry name" value="CARRIER"/>
    <property type="match status" value="1"/>
</dbReference>
<feature type="region of interest" description="Disordered" evidence="6">
    <location>
        <begin position="742"/>
        <end position="765"/>
    </location>
</feature>
<evidence type="ECO:0000256" key="1">
    <source>
        <dbReference type="ARBA" id="ARBA00022450"/>
    </source>
</evidence>
<dbReference type="Pfam" id="PF16197">
    <property type="entry name" value="KAsynt_C_assoc"/>
    <property type="match status" value="1"/>
</dbReference>
<feature type="compositionally biased region" description="Low complexity" evidence="6">
    <location>
        <begin position="746"/>
        <end position="765"/>
    </location>
</feature>
<dbReference type="PROSITE" id="PS51257">
    <property type="entry name" value="PROKAR_LIPOPROTEIN"/>
    <property type="match status" value="1"/>
</dbReference>
<feature type="region of interest" description="N-terminal hotdog fold" evidence="5">
    <location>
        <begin position="1154"/>
        <end position="1268"/>
    </location>
</feature>
<dbReference type="Pfam" id="PF14765">
    <property type="entry name" value="PS-DH"/>
    <property type="match status" value="1"/>
</dbReference>
<evidence type="ECO:0000256" key="5">
    <source>
        <dbReference type="PROSITE-ProRule" id="PRU01363"/>
    </source>
</evidence>
<dbReference type="InterPro" id="IPR014043">
    <property type="entry name" value="Acyl_transferase_dom"/>
</dbReference>
<dbReference type="InterPro" id="IPR020841">
    <property type="entry name" value="PKS_Beta-ketoAc_synthase_dom"/>
</dbReference>
<dbReference type="Gene3D" id="3.30.70.250">
    <property type="entry name" value="Malonyl-CoA ACP transacylase, ACP-binding"/>
    <property type="match status" value="1"/>
</dbReference>
<feature type="compositionally biased region" description="Low complexity" evidence="6">
    <location>
        <begin position="535"/>
        <end position="559"/>
    </location>
</feature>
<dbReference type="Pfam" id="PF02801">
    <property type="entry name" value="Ketoacyl-synt_C"/>
    <property type="match status" value="1"/>
</dbReference>
<evidence type="ECO:0000256" key="2">
    <source>
        <dbReference type="ARBA" id="ARBA00022553"/>
    </source>
</evidence>
<feature type="compositionally biased region" description="Low complexity" evidence="6">
    <location>
        <begin position="608"/>
        <end position="631"/>
    </location>
</feature>
<name>A0A285LR57_9NOCA</name>
<organism evidence="10 11">
    <name type="scientific">Nocardia amikacinitolerans</name>
    <dbReference type="NCBI Taxonomy" id="756689"/>
    <lineage>
        <taxon>Bacteria</taxon>
        <taxon>Bacillati</taxon>
        <taxon>Actinomycetota</taxon>
        <taxon>Actinomycetes</taxon>
        <taxon>Mycobacteriales</taxon>
        <taxon>Nocardiaceae</taxon>
        <taxon>Nocardia</taxon>
    </lineage>
</organism>
<feature type="region of interest" description="C-terminal hotdog fold" evidence="5">
    <location>
        <begin position="1282"/>
        <end position="1417"/>
    </location>
</feature>
<dbReference type="Gene3D" id="1.10.1200.10">
    <property type="entry name" value="ACP-like"/>
    <property type="match status" value="1"/>
</dbReference>
<evidence type="ECO:0000256" key="3">
    <source>
        <dbReference type="ARBA" id="ARBA00022679"/>
    </source>
</evidence>
<dbReference type="InterPro" id="IPR049551">
    <property type="entry name" value="PKS_DH_C"/>
</dbReference>
<dbReference type="GO" id="GO:0004312">
    <property type="term" value="F:fatty acid synthase activity"/>
    <property type="evidence" value="ECO:0007669"/>
    <property type="project" value="TreeGrafter"/>
</dbReference>
<dbReference type="SUPFAM" id="SSF55048">
    <property type="entry name" value="Probable ACP-binding domain of malonyl-CoA ACP transacylase"/>
    <property type="match status" value="1"/>
</dbReference>
<feature type="region of interest" description="Disordered" evidence="6">
    <location>
        <begin position="1440"/>
        <end position="1475"/>
    </location>
</feature>
<dbReference type="InterPro" id="IPR049900">
    <property type="entry name" value="PKS_mFAS_DH"/>
</dbReference>
<dbReference type="Gene3D" id="3.10.129.110">
    <property type="entry name" value="Polyketide synthase dehydratase"/>
    <property type="match status" value="1"/>
</dbReference>
<dbReference type="InterPro" id="IPR014031">
    <property type="entry name" value="Ketoacyl_synth_C"/>
</dbReference>
<dbReference type="PROSITE" id="PS00606">
    <property type="entry name" value="KS3_1"/>
    <property type="match status" value="1"/>
</dbReference>
<dbReference type="CDD" id="cd00833">
    <property type="entry name" value="PKS"/>
    <property type="match status" value="1"/>
</dbReference>
<dbReference type="InterPro" id="IPR014030">
    <property type="entry name" value="Ketoacyl_synth_N"/>
</dbReference>
<evidence type="ECO:0000256" key="4">
    <source>
        <dbReference type="ARBA" id="ARBA00023268"/>
    </source>
</evidence>
<gene>
    <name evidence="10" type="ORF">SAMN04244553_4352</name>
</gene>
<feature type="compositionally biased region" description="Low complexity" evidence="6">
    <location>
        <begin position="652"/>
        <end position="688"/>
    </location>
</feature>
<dbReference type="InterPro" id="IPR016036">
    <property type="entry name" value="Malonyl_transacylase_ACP-bd"/>
</dbReference>
<keyword evidence="2" id="KW-0597">Phosphoprotein</keyword>
<dbReference type="InterPro" id="IPR006162">
    <property type="entry name" value="Ppantetheine_attach_site"/>
</dbReference>
<dbReference type="InterPro" id="IPR036291">
    <property type="entry name" value="NAD(P)-bd_dom_sf"/>
</dbReference>
<dbReference type="SUPFAM" id="SSF52151">
    <property type="entry name" value="FabD/lysophospholipase-like"/>
    <property type="match status" value="1"/>
</dbReference>
<dbReference type="InterPro" id="IPR016039">
    <property type="entry name" value="Thiolase-like"/>
</dbReference>
<dbReference type="Gene3D" id="3.40.47.10">
    <property type="match status" value="1"/>
</dbReference>
<feature type="domain" description="Carrier" evidence="7">
    <location>
        <begin position="1978"/>
        <end position="2052"/>
    </location>
</feature>
<dbReference type="Pfam" id="PF08659">
    <property type="entry name" value="KR"/>
    <property type="match status" value="1"/>
</dbReference>
<dbReference type="InterPro" id="IPR042104">
    <property type="entry name" value="PKS_dehydratase_sf"/>
</dbReference>
<keyword evidence="3" id="KW-0808">Transferase</keyword>
<dbReference type="InterPro" id="IPR057326">
    <property type="entry name" value="KR_dom"/>
</dbReference>
<evidence type="ECO:0000259" key="8">
    <source>
        <dbReference type="PROSITE" id="PS52004"/>
    </source>
</evidence>
<dbReference type="Pfam" id="PF00109">
    <property type="entry name" value="ketoacyl-synt"/>
    <property type="match status" value="1"/>
</dbReference>
<reference evidence="10 11" key="1">
    <citation type="submission" date="2017-09" db="EMBL/GenBank/DDBJ databases">
        <authorList>
            <person name="Ehlers B."/>
            <person name="Leendertz F.H."/>
        </authorList>
    </citation>
    <scope>NUCLEOTIDE SEQUENCE [LARGE SCALE GENOMIC DNA]</scope>
    <source>
        <strain evidence="10 11">DSM 45537</strain>
    </source>
</reference>
<dbReference type="Gene3D" id="3.40.50.720">
    <property type="entry name" value="NAD(P)-binding Rossmann-like Domain"/>
    <property type="match status" value="1"/>
</dbReference>
<dbReference type="InterPro" id="IPR050091">
    <property type="entry name" value="PKS_NRPS_Biosynth_Enz"/>
</dbReference>
<dbReference type="PROSITE" id="PS52004">
    <property type="entry name" value="KS3_2"/>
    <property type="match status" value="1"/>
</dbReference>
<dbReference type="PANTHER" id="PTHR43775:SF37">
    <property type="entry name" value="SI:DKEY-61P9.11"/>
    <property type="match status" value="1"/>
</dbReference>